<feature type="compositionally biased region" description="Polar residues" evidence="2">
    <location>
        <begin position="16"/>
        <end position="43"/>
    </location>
</feature>
<evidence type="ECO:0000313" key="4">
    <source>
        <dbReference type="Proteomes" id="UP000652219"/>
    </source>
</evidence>
<dbReference type="PANTHER" id="PTHR43591">
    <property type="entry name" value="METHYLTRANSFERASE"/>
    <property type="match status" value="1"/>
</dbReference>
<comment type="similarity">
    <text evidence="1">Belongs to the methyltransferase superfamily. LaeA methyltransferase family.</text>
</comment>
<dbReference type="SUPFAM" id="SSF53335">
    <property type="entry name" value="S-adenosyl-L-methionine-dependent methyltransferases"/>
    <property type="match status" value="1"/>
</dbReference>
<dbReference type="AlphaFoldDB" id="A0A8H6MGN5"/>
<dbReference type="PANTHER" id="PTHR43591:SF24">
    <property type="entry name" value="2-METHOXY-6-POLYPRENYL-1,4-BENZOQUINOL METHYLASE, MITOCHONDRIAL"/>
    <property type="match status" value="1"/>
</dbReference>
<sequence length="385" mass="42896">MAQELNVSTSAASPIANLNATQTGRDISTTQSPSAAQPRTLPTDTGADGSAGIGDHLADIIPVDDETSSEDGYGTEYSASTSTSICSSVRDYNFENKRRYHKFKEGRYMLPNDDLEQDREDMKHALVVEICKGALHRAPLDNPHRILDIGTGTGIWAIDKPLTTLQVGDQYPEAEIIGLDLSPIQPPFVPPNVQFLVDDVEADWFYAENSIDYIHLRHMAPSIKNWPRLLDQAFRSLKPGGWVEIQEMMWQFDCDDGSVSPDYGPTKMVENIKEALANFGMDLKAAASHGKRIEAAGFTNLTHDVKKVPVGIWPKDREMKTIGDYCRAVIYDGLHAITIGPFTKGLDWTAEEVEVFLIKVRQDLMNNSNHTYVYYHSFSGQKLKE</sequence>
<gene>
    <name evidence="3" type="ORF">CSOJ01_15790</name>
</gene>
<name>A0A8H6MGN5_9PEZI</name>
<proteinExistence type="inferred from homology"/>
<reference evidence="3 4" key="1">
    <citation type="journal article" date="2020" name="Phytopathology">
        <title>Genome Sequence Resources of Colletotrichum truncatum, C. plurivorum, C. musicola, and C. sojae: Four Species Pathogenic to Soybean (Glycine max).</title>
        <authorList>
            <person name="Rogerio F."/>
            <person name="Boufleur T.R."/>
            <person name="Ciampi-Guillardi M."/>
            <person name="Sukno S.A."/>
            <person name="Thon M.R."/>
            <person name="Massola Junior N.S."/>
            <person name="Baroncelli R."/>
        </authorList>
    </citation>
    <scope>NUCLEOTIDE SEQUENCE [LARGE SCALE GENOMIC DNA]</scope>
    <source>
        <strain evidence="3 4">LFN0009</strain>
    </source>
</reference>
<comment type="caution">
    <text evidence="3">The sequence shown here is derived from an EMBL/GenBank/DDBJ whole genome shotgun (WGS) entry which is preliminary data.</text>
</comment>
<dbReference type="Pfam" id="PF13489">
    <property type="entry name" value="Methyltransf_23"/>
    <property type="match status" value="1"/>
</dbReference>
<dbReference type="EMBL" id="WIGN01000766">
    <property type="protein sequence ID" value="KAF6784162.1"/>
    <property type="molecule type" value="Genomic_DNA"/>
</dbReference>
<organism evidence="3 4">
    <name type="scientific">Colletotrichum sojae</name>
    <dbReference type="NCBI Taxonomy" id="2175907"/>
    <lineage>
        <taxon>Eukaryota</taxon>
        <taxon>Fungi</taxon>
        <taxon>Dikarya</taxon>
        <taxon>Ascomycota</taxon>
        <taxon>Pezizomycotina</taxon>
        <taxon>Sordariomycetes</taxon>
        <taxon>Hypocreomycetidae</taxon>
        <taxon>Glomerellales</taxon>
        <taxon>Glomerellaceae</taxon>
        <taxon>Colletotrichum</taxon>
        <taxon>Colletotrichum orchidearum species complex</taxon>
    </lineage>
</organism>
<dbReference type="GO" id="GO:0032259">
    <property type="term" value="P:methylation"/>
    <property type="evidence" value="ECO:0007669"/>
    <property type="project" value="UniProtKB-KW"/>
</dbReference>
<dbReference type="InterPro" id="IPR029063">
    <property type="entry name" value="SAM-dependent_MTases_sf"/>
</dbReference>
<dbReference type="Proteomes" id="UP000652219">
    <property type="component" value="Unassembled WGS sequence"/>
</dbReference>
<evidence type="ECO:0000256" key="2">
    <source>
        <dbReference type="SAM" id="MobiDB-lite"/>
    </source>
</evidence>
<keyword evidence="3" id="KW-0808">Transferase</keyword>
<dbReference type="Gene3D" id="3.40.50.150">
    <property type="entry name" value="Vaccinia Virus protein VP39"/>
    <property type="match status" value="1"/>
</dbReference>
<keyword evidence="3" id="KW-0489">Methyltransferase</keyword>
<evidence type="ECO:0000313" key="3">
    <source>
        <dbReference type="EMBL" id="KAF6784162.1"/>
    </source>
</evidence>
<dbReference type="GO" id="GO:0008168">
    <property type="term" value="F:methyltransferase activity"/>
    <property type="evidence" value="ECO:0007669"/>
    <property type="project" value="UniProtKB-KW"/>
</dbReference>
<accession>A0A8H6MGN5</accession>
<keyword evidence="4" id="KW-1185">Reference proteome</keyword>
<evidence type="ECO:0000256" key="1">
    <source>
        <dbReference type="ARBA" id="ARBA00038158"/>
    </source>
</evidence>
<feature type="region of interest" description="Disordered" evidence="2">
    <location>
        <begin position="16"/>
        <end position="55"/>
    </location>
</feature>
<dbReference type="CDD" id="cd02440">
    <property type="entry name" value="AdoMet_MTases"/>
    <property type="match status" value="1"/>
</dbReference>
<protein>
    <submittedName>
        <fullName evidence="3">Demethylmenaquinone methyltransferase 5</fullName>
    </submittedName>
</protein>